<comment type="caution">
    <text evidence="1">The sequence shown here is derived from an EMBL/GenBank/DDBJ whole genome shotgun (WGS) entry which is preliminary data.</text>
</comment>
<protein>
    <submittedName>
        <fullName evidence="1">Uncharacterized protein</fullName>
    </submittedName>
</protein>
<gene>
    <name evidence="1" type="ORF">NW755_004125</name>
</gene>
<name>A0A9W8RBZ7_9HYPO</name>
<dbReference type="AlphaFoldDB" id="A0A9W8RBZ7"/>
<keyword evidence="2" id="KW-1185">Reference proteome</keyword>
<reference evidence="1" key="1">
    <citation type="submission" date="2022-09" db="EMBL/GenBank/DDBJ databases">
        <title>Fusarium specimens isolated from Avocado Roots.</title>
        <authorList>
            <person name="Stajich J."/>
            <person name="Roper C."/>
            <person name="Heimlech-Rivalta G."/>
        </authorList>
    </citation>
    <scope>NUCLEOTIDE SEQUENCE</scope>
    <source>
        <strain evidence="1">A02</strain>
    </source>
</reference>
<sequence length="160" mass="17633">MPAHRSRFEPEYDAQSAESLLVLVQHLDIASSTMAAKEPASTEQAKTLVNDIGEYLIQAAQAWAQLTDALAESRQIHQAVLDAHEQARAQNHLSDLSTVVSMDLDLSKLRYVTVDDQASTAPSWKHTSDNINSKIRDLTAQFSRDVHHVWRNGSGRGGSS</sequence>
<organism evidence="1 2">
    <name type="scientific">Fusarium falciforme</name>
    <dbReference type="NCBI Taxonomy" id="195108"/>
    <lineage>
        <taxon>Eukaryota</taxon>
        <taxon>Fungi</taxon>
        <taxon>Dikarya</taxon>
        <taxon>Ascomycota</taxon>
        <taxon>Pezizomycotina</taxon>
        <taxon>Sordariomycetes</taxon>
        <taxon>Hypocreomycetidae</taxon>
        <taxon>Hypocreales</taxon>
        <taxon>Nectriaceae</taxon>
        <taxon>Fusarium</taxon>
        <taxon>Fusarium solani species complex</taxon>
    </lineage>
</organism>
<evidence type="ECO:0000313" key="2">
    <source>
        <dbReference type="Proteomes" id="UP001152087"/>
    </source>
</evidence>
<evidence type="ECO:0000313" key="1">
    <source>
        <dbReference type="EMBL" id="KAJ4191990.1"/>
    </source>
</evidence>
<dbReference type="EMBL" id="JAOQAV010000008">
    <property type="protein sequence ID" value="KAJ4191990.1"/>
    <property type="molecule type" value="Genomic_DNA"/>
</dbReference>
<accession>A0A9W8RBZ7</accession>
<dbReference type="Proteomes" id="UP001152087">
    <property type="component" value="Unassembled WGS sequence"/>
</dbReference>
<proteinExistence type="predicted"/>